<name>A0ABN0SJZ2_9MICO</name>
<dbReference type="PANTHER" id="PTHR11803:SF44">
    <property type="entry name" value="RUTC FAMILY PROTEIN YJGH"/>
    <property type="match status" value="1"/>
</dbReference>
<dbReference type="Gene3D" id="3.30.1330.40">
    <property type="entry name" value="RutC-like"/>
    <property type="match status" value="1"/>
</dbReference>
<dbReference type="PANTHER" id="PTHR11803">
    <property type="entry name" value="2-IMINOBUTANOATE/2-IMINOPROPANOATE DEAMINASE RIDA"/>
    <property type="match status" value="1"/>
</dbReference>
<evidence type="ECO:0000313" key="2">
    <source>
        <dbReference type="Proteomes" id="UP001498238"/>
    </source>
</evidence>
<evidence type="ECO:0000313" key="1">
    <source>
        <dbReference type="EMBL" id="GAA0034733.1"/>
    </source>
</evidence>
<organism evidence="1 2">
    <name type="scientific">Brevibacterium metallidurans</name>
    <dbReference type="NCBI Taxonomy" id="1482676"/>
    <lineage>
        <taxon>Bacteria</taxon>
        <taxon>Bacillati</taxon>
        <taxon>Actinomycetota</taxon>
        <taxon>Actinomycetes</taxon>
        <taxon>Micrococcales</taxon>
        <taxon>Brevibacteriaceae</taxon>
        <taxon>Brevibacterium</taxon>
    </lineage>
</organism>
<keyword evidence="2" id="KW-1185">Reference proteome</keyword>
<dbReference type="SUPFAM" id="SSF55298">
    <property type="entry name" value="YjgF-like"/>
    <property type="match status" value="1"/>
</dbReference>
<dbReference type="CDD" id="cd00448">
    <property type="entry name" value="YjgF_YER057c_UK114_family"/>
    <property type="match status" value="1"/>
</dbReference>
<dbReference type="RefSeq" id="WP_339391706.1">
    <property type="nucleotide sequence ID" value="NZ_BAAAAF010000002.1"/>
</dbReference>
<comment type="caution">
    <text evidence="1">The sequence shown here is derived from an EMBL/GenBank/DDBJ whole genome shotgun (WGS) entry which is preliminary data.</text>
</comment>
<protein>
    <submittedName>
        <fullName evidence="1">RidA family protein</fullName>
    </submittedName>
</protein>
<reference evidence="1 2" key="1">
    <citation type="submission" date="2024-01" db="EMBL/GenBank/DDBJ databases">
        <title>Characterization of antibiotic resistant novel bacterial strains and their environmental applications.</title>
        <authorList>
            <person name="Manzoor S."/>
            <person name="Abbas S."/>
            <person name="Arshad M."/>
            <person name="Ahmed I."/>
        </authorList>
    </citation>
    <scope>NUCLEOTIDE SEQUENCE [LARGE SCALE GENOMIC DNA]</scope>
    <source>
        <strain evidence="1 2">NCCP-602</strain>
    </source>
</reference>
<sequence>MDRQHDPTEVPAAVGGYTNALEVPPGHRLLFISGQIPETPDGEVPDGVEDQCRLIWQHIVSCLRSADMAVTDLVKVTTFLSSRDVAAANTQVRREFLGAHRPALTVIVTGIFAPRWKLEIEAVAAAAPK</sequence>
<gene>
    <name evidence="1" type="ORF">NCCP602_06940</name>
</gene>
<dbReference type="InterPro" id="IPR006175">
    <property type="entry name" value="YjgF/YER057c/UK114"/>
</dbReference>
<dbReference type="Proteomes" id="UP001498238">
    <property type="component" value="Unassembled WGS sequence"/>
</dbReference>
<dbReference type="Pfam" id="PF01042">
    <property type="entry name" value="Ribonuc_L-PSP"/>
    <property type="match status" value="1"/>
</dbReference>
<proteinExistence type="predicted"/>
<dbReference type="InterPro" id="IPR035959">
    <property type="entry name" value="RutC-like_sf"/>
</dbReference>
<dbReference type="EMBL" id="BAAAAF010000002">
    <property type="protein sequence ID" value="GAA0034733.1"/>
    <property type="molecule type" value="Genomic_DNA"/>
</dbReference>
<accession>A0ABN0SJZ2</accession>